<evidence type="ECO:0000313" key="3">
    <source>
        <dbReference type="Proteomes" id="UP001648503"/>
    </source>
</evidence>
<dbReference type="InterPro" id="IPR000477">
    <property type="entry name" value="RT_dom"/>
</dbReference>
<evidence type="ECO:0000313" key="2">
    <source>
        <dbReference type="EMBL" id="KAH6593240.1"/>
    </source>
</evidence>
<dbReference type="SUPFAM" id="SSF56672">
    <property type="entry name" value="DNA/RNA polymerases"/>
    <property type="match status" value="1"/>
</dbReference>
<name>A0ABQ8F6S7_9FUNG</name>
<gene>
    <name evidence="2" type="ORF">BASA50_007447</name>
</gene>
<reference evidence="2 3" key="1">
    <citation type="submission" date="2021-02" db="EMBL/GenBank/DDBJ databases">
        <title>Variation within the Batrachochytrium salamandrivorans European outbreak.</title>
        <authorList>
            <person name="Kelly M."/>
            <person name="Pasmans F."/>
            <person name="Shea T.P."/>
            <person name="Munoz J.F."/>
            <person name="Carranza S."/>
            <person name="Cuomo C.A."/>
            <person name="Martel A."/>
        </authorList>
    </citation>
    <scope>NUCLEOTIDE SEQUENCE [LARGE SCALE GENOMIC DNA]</scope>
    <source>
        <strain evidence="2 3">AMFP18/2</strain>
    </source>
</reference>
<dbReference type="SUPFAM" id="SSF56219">
    <property type="entry name" value="DNase I-like"/>
    <property type="match status" value="1"/>
</dbReference>
<feature type="domain" description="Reverse transcriptase" evidence="1">
    <location>
        <begin position="429"/>
        <end position="707"/>
    </location>
</feature>
<dbReference type="InterPro" id="IPR043502">
    <property type="entry name" value="DNA/RNA_pol_sf"/>
</dbReference>
<dbReference type="Proteomes" id="UP001648503">
    <property type="component" value="Unassembled WGS sequence"/>
</dbReference>
<protein>
    <recommendedName>
        <fullName evidence="1">Reverse transcriptase domain-containing protein</fullName>
    </recommendedName>
</protein>
<dbReference type="PROSITE" id="PS50878">
    <property type="entry name" value="RT_POL"/>
    <property type="match status" value="1"/>
</dbReference>
<sequence length="1043" mass="115983">MHQPVHFLPRLLAKVPNFTPECLWIVGSVYVGHSGATTNYSRREAFASIRQALDRVVPFDNNHPVLIFGDWNTDLQRLQRIVHSWGHGLTVMQFSGSQITRLSTVHGRRHSSIDHFVCNAPARALLTSPRVDRQTAVADHFVIRTSIRAEAQGQPPVPRAPTISRHHCLEATDRIATSNYWDVLADANAVADNLSLRLSPPATRSTRRLLSGTTKRAILASNTARQAFIAAATNRNPDPIQCNTLRDEWYRLKAAATQLERVDGRKQWVKHADNLDRAVSDGRTDLVFAAARAMSGNSSRSAAVTPLYNSDGIVQYDPTSILRVMQGHYGSLAADTTGHSLDLQYWHDRQPIQVSSNTPLIIRNSDILDQDFSWNQIAAALLQMSPRKAPGDDGITTAFYQAALYMPANTQEGVPPTPFARALLRVCGQVFASATIPRAWLCASIVSIDKKDGDPLNPGDKRGIALINVGLKLVCKVLQMRIERFVETNNLLSYEQAGFRKREECVGQVVSLVDIIQRRQNAGLNTHVLFIDIRKAFDTVPVGALLWKLQNMGFPRRTLAFLKALYTSSSARARAGSLLSDPFPVQRGVRQGCPLSGLLFNLFINDILDGVVPITVPGLPRDTNPIRGLMYADDVTVFADSEQSLLAASTAIEQWANQWEMQFGVAKCGIISFTGHLAPRLDNPLDIRLHGQLVSRVESYKYLGVLIDSKLDHSAWLKQKRSALEHTISALHPVLANHQLTVNYRSRIFSAVVMGKAYYGFELVGGNKSHLAPLQTTINKGIRLFTGARLSTAIGPLLVETGIGSLLTRSLVSRVRLLERSVTKRTPINVICSGTDNDVFTLNVQGQLVRSQRWFWSRRTKQLYRNRYWLTPQVRPKTVKQRHSFALMETLRTCGDSASLQKYVTRQLLDTSGFFKDPSFDQSRAHGTRYLMLARMDALWTARKAIQIGILQLLSTSIAHLVVECEQVAGHRIQSGLVPAIQKSRLRLLGRALDPGVENVYTWLRGGVLNGEADLDQRWLDGTVEHESMGTRHDNRALAATVS</sequence>
<dbReference type="PANTHER" id="PTHR47027:SF20">
    <property type="entry name" value="REVERSE TRANSCRIPTASE-LIKE PROTEIN WITH RNA-DIRECTED DNA POLYMERASE DOMAIN"/>
    <property type="match status" value="1"/>
</dbReference>
<accession>A0ABQ8F6S7</accession>
<dbReference type="Gene3D" id="3.60.10.10">
    <property type="entry name" value="Endonuclease/exonuclease/phosphatase"/>
    <property type="match status" value="1"/>
</dbReference>
<dbReference type="CDD" id="cd01650">
    <property type="entry name" value="RT_nLTR_like"/>
    <property type="match status" value="1"/>
</dbReference>
<comment type="caution">
    <text evidence="2">The sequence shown here is derived from an EMBL/GenBank/DDBJ whole genome shotgun (WGS) entry which is preliminary data.</text>
</comment>
<evidence type="ECO:0000259" key="1">
    <source>
        <dbReference type="PROSITE" id="PS50878"/>
    </source>
</evidence>
<dbReference type="Pfam" id="PF00078">
    <property type="entry name" value="RVT_1"/>
    <property type="match status" value="1"/>
</dbReference>
<proteinExistence type="predicted"/>
<dbReference type="EMBL" id="JAFCIX010000357">
    <property type="protein sequence ID" value="KAH6593240.1"/>
    <property type="molecule type" value="Genomic_DNA"/>
</dbReference>
<organism evidence="2 3">
    <name type="scientific">Batrachochytrium salamandrivorans</name>
    <dbReference type="NCBI Taxonomy" id="1357716"/>
    <lineage>
        <taxon>Eukaryota</taxon>
        <taxon>Fungi</taxon>
        <taxon>Fungi incertae sedis</taxon>
        <taxon>Chytridiomycota</taxon>
        <taxon>Chytridiomycota incertae sedis</taxon>
        <taxon>Chytridiomycetes</taxon>
        <taxon>Rhizophydiales</taxon>
        <taxon>Rhizophydiales incertae sedis</taxon>
        <taxon>Batrachochytrium</taxon>
    </lineage>
</organism>
<keyword evidence="3" id="KW-1185">Reference proteome</keyword>
<dbReference type="InterPro" id="IPR036691">
    <property type="entry name" value="Endo/exonu/phosph_ase_sf"/>
</dbReference>
<dbReference type="PANTHER" id="PTHR47027">
    <property type="entry name" value="REVERSE TRANSCRIPTASE DOMAIN-CONTAINING PROTEIN"/>
    <property type="match status" value="1"/>
</dbReference>